<evidence type="ECO:0000256" key="1">
    <source>
        <dbReference type="SAM" id="MobiDB-lite"/>
    </source>
</evidence>
<keyword evidence="3" id="KW-1185">Reference proteome</keyword>
<name>A0A5B7K1E7_PORTR</name>
<dbReference type="AlphaFoldDB" id="A0A5B7K1E7"/>
<evidence type="ECO:0000313" key="2">
    <source>
        <dbReference type="EMBL" id="MPD00444.1"/>
    </source>
</evidence>
<protein>
    <submittedName>
        <fullName evidence="2">Uncharacterized protein</fullName>
    </submittedName>
</protein>
<comment type="caution">
    <text evidence="2">The sequence shown here is derived from an EMBL/GenBank/DDBJ whole genome shotgun (WGS) entry which is preliminary data.</text>
</comment>
<gene>
    <name evidence="2" type="ORF">E2C01_095917</name>
</gene>
<organism evidence="2 3">
    <name type="scientific">Portunus trituberculatus</name>
    <name type="common">Swimming crab</name>
    <name type="synonym">Neptunus trituberculatus</name>
    <dbReference type="NCBI Taxonomy" id="210409"/>
    <lineage>
        <taxon>Eukaryota</taxon>
        <taxon>Metazoa</taxon>
        <taxon>Ecdysozoa</taxon>
        <taxon>Arthropoda</taxon>
        <taxon>Crustacea</taxon>
        <taxon>Multicrustacea</taxon>
        <taxon>Malacostraca</taxon>
        <taxon>Eumalacostraca</taxon>
        <taxon>Eucarida</taxon>
        <taxon>Decapoda</taxon>
        <taxon>Pleocyemata</taxon>
        <taxon>Brachyura</taxon>
        <taxon>Eubrachyura</taxon>
        <taxon>Portunoidea</taxon>
        <taxon>Portunidae</taxon>
        <taxon>Portuninae</taxon>
        <taxon>Portunus</taxon>
    </lineage>
</organism>
<feature type="region of interest" description="Disordered" evidence="1">
    <location>
        <begin position="19"/>
        <end position="40"/>
    </location>
</feature>
<dbReference type="EMBL" id="VSRR010122933">
    <property type="protein sequence ID" value="MPD00444.1"/>
    <property type="molecule type" value="Genomic_DNA"/>
</dbReference>
<dbReference type="Proteomes" id="UP000324222">
    <property type="component" value="Unassembled WGS sequence"/>
</dbReference>
<reference evidence="2 3" key="1">
    <citation type="submission" date="2019-05" db="EMBL/GenBank/DDBJ databases">
        <title>Another draft genome of Portunus trituberculatus and its Hox gene families provides insights of decapod evolution.</title>
        <authorList>
            <person name="Jeong J.-H."/>
            <person name="Song I."/>
            <person name="Kim S."/>
            <person name="Choi T."/>
            <person name="Kim D."/>
            <person name="Ryu S."/>
            <person name="Kim W."/>
        </authorList>
    </citation>
    <scope>NUCLEOTIDE SEQUENCE [LARGE SCALE GENOMIC DNA]</scope>
    <source>
        <tissue evidence="2">Muscle</tissue>
    </source>
</reference>
<accession>A0A5B7K1E7</accession>
<proteinExistence type="predicted"/>
<evidence type="ECO:0000313" key="3">
    <source>
        <dbReference type="Proteomes" id="UP000324222"/>
    </source>
</evidence>
<sequence>MNPSLNLIRKFTDRLRRHNCPEELPKADPPKSTETDVNKNEVAKPQAVSFRTRLNNVVSSLKRFQIFGYFLSELPDAVNRSIFVEALPVIWAVQGELSMAVLPYMLYCCEYI</sequence>